<dbReference type="InterPro" id="IPR051924">
    <property type="entry name" value="GST_Kappa/NadH"/>
</dbReference>
<gene>
    <name evidence="4" type="ORF">HK107_01825</name>
</gene>
<dbReference type="GO" id="GO:0018845">
    <property type="term" value="F:2-hydroxychromene-2-carboxylate isomerase activity"/>
    <property type="evidence" value="ECO:0007669"/>
    <property type="project" value="UniProtKB-UniRule"/>
</dbReference>
<comment type="caution">
    <text evidence="4">The sequence shown here is derived from an EMBL/GenBank/DDBJ whole genome shotgun (WGS) entry which is preliminary data.</text>
</comment>
<dbReference type="InterPro" id="IPR036249">
    <property type="entry name" value="Thioredoxin-like_sf"/>
</dbReference>
<dbReference type="EC" id="5.99.1.4" evidence="1"/>
<accession>A0A7Y3RJA2</accession>
<dbReference type="GO" id="GO:0004364">
    <property type="term" value="F:glutathione transferase activity"/>
    <property type="evidence" value="ECO:0007669"/>
    <property type="project" value="TreeGrafter"/>
</dbReference>
<dbReference type="AlphaFoldDB" id="A0A7Y3RJA2"/>
<proteinExistence type="inferred from homology"/>
<dbReference type="Proteomes" id="UP000536835">
    <property type="component" value="Unassembled WGS sequence"/>
</dbReference>
<sequence>MTPEFLYDFGSPNAYLAWRVLPEIEERTGVHFARVPVLLGGIFKETGNVSPFQRFGPVKGRMEYEMREMSRFLAKHQITNFQMNPHFPQNSLTMMRAAIAAEEAGNLKAYNAACFKGMWEEGLKMDDAEVFKARLDQDGLPGAMLLAKASEAETKAKLVENTNRAVERGVFGIPSFFVGEELYFGKDRLGDVELDILRSKG</sequence>
<dbReference type="PANTHER" id="PTHR42943">
    <property type="entry name" value="GLUTATHIONE S-TRANSFERASE KAPPA"/>
    <property type="match status" value="1"/>
</dbReference>
<dbReference type="Gene3D" id="3.40.30.10">
    <property type="entry name" value="Glutaredoxin"/>
    <property type="match status" value="1"/>
</dbReference>
<dbReference type="EMBL" id="JABFCX010000002">
    <property type="protein sequence ID" value="NNU15061.1"/>
    <property type="molecule type" value="Genomic_DNA"/>
</dbReference>
<dbReference type="InterPro" id="IPR014440">
    <property type="entry name" value="HCCAis_GSTk"/>
</dbReference>
<dbReference type="RefSeq" id="WP_173196225.1">
    <property type="nucleotide sequence ID" value="NZ_JABFCX010000002.1"/>
</dbReference>
<dbReference type="InterPro" id="IPR001853">
    <property type="entry name" value="DSBA-like_thioredoxin_dom"/>
</dbReference>
<comment type="catalytic activity">
    <reaction evidence="1">
        <text>2-hydroxychromene-2-carboxylate = (3E)-4-(2-hydroxyphenyl)-2-oxobut-3-enoate</text>
        <dbReference type="Rhea" id="RHEA:27401"/>
        <dbReference type="ChEBI" id="CHEBI:59350"/>
        <dbReference type="ChEBI" id="CHEBI:59353"/>
        <dbReference type="EC" id="5.99.1.4"/>
    </reaction>
</comment>
<comment type="similarity">
    <text evidence="1">Belongs to the GST superfamily. NadH family.</text>
</comment>
<feature type="active site" description="Nucleophile" evidence="2">
    <location>
        <position position="11"/>
    </location>
</feature>
<dbReference type="Pfam" id="PF01323">
    <property type="entry name" value="DSBA"/>
    <property type="match status" value="1"/>
</dbReference>
<dbReference type="PANTHER" id="PTHR42943:SF2">
    <property type="entry name" value="GLUTATHIONE S-TRANSFERASE KAPPA 1"/>
    <property type="match status" value="1"/>
</dbReference>
<feature type="domain" description="DSBA-like thioredoxin" evidence="3">
    <location>
        <begin position="5"/>
        <end position="192"/>
    </location>
</feature>
<keyword evidence="1 4" id="KW-0413">Isomerase</keyword>
<keyword evidence="5" id="KW-1185">Reference proteome</keyword>
<reference evidence="4 5" key="1">
    <citation type="submission" date="2020-05" db="EMBL/GenBank/DDBJ databases">
        <title>Parvularcula mediterraneae sp. nov., isolated from polypropylene straw from shallow seawater of the seashore of Laganas in Zakynthos island, Greece.</title>
        <authorList>
            <person name="Szabo I."/>
            <person name="Al-Omari J."/>
            <person name="Rado J."/>
            <person name="Szerdahelyi G.S."/>
        </authorList>
    </citation>
    <scope>NUCLEOTIDE SEQUENCE [LARGE SCALE GENOMIC DNA]</scope>
    <source>
        <strain evidence="4 5">ZS-1/3</strain>
    </source>
</reference>
<evidence type="ECO:0000256" key="2">
    <source>
        <dbReference type="PIRSR" id="PIRSR006386-1"/>
    </source>
</evidence>
<evidence type="ECO:0000313" key="5">
    <source>
        <dbReference type="Proteomes" id="UP000536835"/>
    </source>
</evidence>
<dbReference type="SUPFAM" id="SSF52833">
    <property type="entry name" value="Thioredoxin-like"/>
    <property type="match status" value="1"/>
</dbReference>
<dbReference type="CDD" id="cd03022">
    <property type="entry name" value="DsbA_HCCA_Iso"/>
    <property type="match status" value="1"/>
</dbReference>
<dbReference type="PIRSF" id="PIRSF006386">
    <property type="entry name" value="HCCAis_GSTk"/>
    <property type="match status" value="1"/>
</dbReference>
<protein>
    <recommendedName>
        <fullName evidence="1">2-hydroxychromene-2-carboxylate isomerase</fullName>
        <ecNumber evidence="1">5.99.1.4</ecNumber>
    </recommendedName>
</protein>
<dbReference type="GO" id="GO:0006749">
    <property type="term" value="P:glutathione metabolic process"/>
    <property type="evidence" value="ECO:0007669"/>
    <property type="project" value="TreeGrafter"/>
</dbReference>
<dbReference type="GO" id="GO:1901170">
    <property type="term" value="P:naphthalene catabolic process"/>
    <property type="evidence" value="ECO:0007669"/>
    <property type="project" value="InterPro"/>
</dbReference>
<dbReference type="GO" id="GO:0004602">
    <property type="term" value="F:glutathione peroxidase activity"/>
    <property type="evidence" value="ECO:0007669"/>
    <property type="project" value="TreeGrafter"/>
</dbReference>
<evidence type="ECO:0000259" key="3">
    <source>
        <dbReference type="Pfam" id="PF01323"/>
    </source>
</evidence>
<organism evidence="4 5">
    <name type="scientific">Parvularcula mediterranea</name>
    <dbReference type="NCBI Taxonomy" id="2732508"/>
    <lineage>
        <taxon>Bacteria</taxon>
        <taxon>Pseudomonadati</taxon>
        <taxon>Pseudomonadota</taxon>
        <taxon>Alphaproteobacteria</taxon>
        <taxon>Parvularculales</taxon>
        <taxon>Parvularculaceae</taxon>
        <taxon>Parvularcula</taxon>
    </lineage>
</organism>
<evidence type="ECO:0000313" key="4">
    <source>
        <dbReference type="EMBL" id="NNU15061.1"/>
    </source>
</evidence>
<evidence type="ECO:0000256" key="1">
    <source>
        <dbReference type="PIRNR" id="PIRNR006386"/>
    </source>
</evidence>
<name>A0A7Y3RJA2_9PROT</name>
<dbReference type="InterPro" id="IPR044087">
    <property type="entry name" value="NahD-like"/>
</dbReference>